<reference evidence="2 3" key="1">
    <citation type="submission" date="2023-02" db="EMBL/GenBank/DDBJ databases">
        <title>LHISI_Scaffold_Assembly.</title>
        <authorList>
            <person name="Stuart O.P."/>
            <person name="Cleave R."/>
            <person name="Magrath M.J.L."/>
            <person name="Mikheyev A.S."/>
        </authorList>
    </citation>
    <scope>NUCLEOTIDE SEQUENCE [LARGE SCALE GENOMIC DNA]</scope>
    <source>
        <strain evidence="2">Daus_M_001</strain>
        <tissue evidence="2">Leg muscle</tissue>
    </source>
</reference>
<gene>
    <name evidence="2" type="ORF">PR048_003149</name>
</gene>
<evidence type="ECO:0000313" key="2">
    <source>
        <dbReference type="EMBL" id="KAJ8897799.1"/>
    </source>
</evidence>
<accession>A0ABQ9IMB3</accession>
<evidence type="ECO:0000313" key="3">
    <source>
        <dbReference type="Proteomes" id="UP001159363"/>
    </source>
</evidence>
<sequence length="171" mass="19040">MASRVQGPTRKACMAGKGSSLARYWLEPPECKSGGNGRSRENPQTGGIVRHDSHLQKSGVTRPGIEPGSPWWEASRLPGQPPRPPTRFLTQLRVKCHSTPHKCGFLSVRYKKSWQRSKARKAAQIADSRVKQRRNARVGETGDRRVNPPNSGIVRHDPHLRKSRSSPPGQD</sequence>
<feature type="region of interest" description="Disordered" evidence="1">
    <location>
        <begin position="28"/>
        <end position="86"/>
    </location>
</feature>
<organism evidence="2 3">
    <name type="scientific">Dryococelus australis</name>
    <dbReference type="NCBI Taxonomy" id="614101"/>
    <lineage>
        <taxon>Eukaryota</taxon>
        <taxon>Metazoa</taxon>
        <taxon>Ecdysozoa</taxon>
        <taxon>Arthropoda</taxon>
        <taxon>Hexapoda</taxon>
        <taxon>Insecta</taxon>
        <taxon>Pterygota</taxon>
        <taxon>Neoptera</taxon>
        <taxon>Polyneoptera</taxon>
        <taxon>Phasmatodea</taxon>
        <taxon>Verophasmatodea</taxon>
        <taxon>Anareolatae</taxon>
        <taxon>Phasmatidae</taxon>
        <taxon>Eurycanthinae</taxon>
        <taxon>Dryococelus</taxon>
    </lineage>
</organism>
<keyword evidence="3" id="KW-1185">Reference proteome</keyword>
<protein>
    <submittedName>
        <fullName evidence="2">Uncharacterized protein</fullName>
    </submittedName>
</protein>
<name>A0ABQ9IMB3_9NEOP</name>
<dbReference type="Proteomes" id="UP001159363">
    <property type="component" value="Chromosome 1"/>
</dbReference>
<comment type="caution">
    <text evidence="2">The sequence shown here is derived from an EMBL/GenBank/DDBJ whole genome shotgun (WGS) entry which is preliminary data.</text>
</comment>
<dbReference type="EMBL" id="JARBHB010000001">
    <property type="protein sequence ID" value="KAJ8897799.1"/>
    <property type="molecule type" value="Genomic_DNA"/>
</dbReference>
<evidence type="ECO:0000256" key="1">
    <source>
        <dbReference type="SAM" id="MobiDB-lite"/>
    </source>
</evidence>
<feature type="region of interest" description="Disordered" evidence="1">
    <location>
        <begin position="114"/>
        <end position="171"/>
    </location>
</feature>
<proteinExistence type="predicted"/>